<reference evidence="1 2" key="1">
    <citation type="submission" date="2019-03" db="EMBL/GenBank/DDBJ databases">
        <title>Genomic Encyclopedia of Type Strains, Phase IV (KMG-IV): sequencing the most valuable type-strain genomes for metagenomic binning, comparative biology and taxonomic classification.</title>
        <authorList>
            <person name="Goeker M."/>
        </authorList>
    </citation>
    <scope>NUCLEOTIDE SEQUENCE [LARGE SCALE GENOMIC DNA]</scope>
    <source>
        <strain evidence="1 2">DSM 24979</strain>
    </source>
</reference>
<dbReference type="SUPFAM" id="SSF160755">
    <property type="entry name" value="YugN-like"/>
    <property type="match status" value="1"/>
</dbReference>
<evidence type="ECO:0000313" key="1">
    <source>
        <dbReference type="EMBL" id="TCL47301.1"/>
    </source>
</evidence>
<dbReference type="InterPro" id="IPR036491">
    <property type="entry name" value="YugN-like_sf"/>
</dbReference>
<dbReference type="Proteomes" id="UP000295658">
    <property type="component" value="Unassembled WGS sequence"/>
</dbReference>
<dbReference type="Pfam" id="PF08868">
    <property type="entry name" value="YugN"/>
    <property type="match status" value="1"/>
</dbReference>
<organism evidence="1 2">
    <name type="scientific">Thermolongibacillus altinsuensis</name>
    <dbReference type="NCBI Taxonomy" id="575256"/>
    <lineage>
        <taxon>Bacteria</taxon>
        <taxon>Bacillati</taxon>
        <taxon>Bacillota</taxon>
        <taxon>Bacilli</taxon>
        <taxon>Bacillales</taxon>
        <taxon>Anoxybacillaceae</taxon>
        <taxon>Thermolongibacillus</taxon>
    </lineage>
</organism>
<dbReference type="OrthoDB" id="2988890at2"/>
<gene>
    <name evidence="1" type="ORF">EDD69_11211</name>
</gene>
<dbReference type="RefSeq" id="WP_132948999.1">
    <property type="nucleotide sequence ID" value="NZ_BSVG01000005.1"/>
</dbReference>
<proteinExistence type="predicted"/>
<name>A0A4R1QBJ7_9BACL</name>
<dbReference type="AlphaFoldDB" id="A0A4R1QBJ7"/>
<dbReference type="EMBL" id="SLUL01000012">
    <property type="protein sequence ID" value="TCL47301.1"/>
    <property type="molecule type" value="Genomic_DNA"/>
</dbReference>
<keyword evidence="2" id="KW-1185">Reference proteome</keyword>
<evidence type="ECO:0000313" key="2">
    <source>
        <dbReference type="Proteomes" id="UP000295658"/>
    </source>
</evidence>
<sequence length="134" mass="15128">MIEIPSKLEGQTFKLYTLEQQLKPLGYVIGGNWDYDHGSFDYKMADDGGYQFLRIPFVAVDGQLDSNGATVELGRPYLLSHQYQRGLDDHAHVGNMNASVNQFSEPEDPDATFPEKYISVGKTLVRELEARLIE</sequence>
<dbReference type="Gene3D" id="3.30.310.100">
    <property type="entry name" value="YugN-like"/>
    <property type="match status" value="1"/>
</dbReference>
<accession>A0A4R1QBJ7</accession>
<dbReference type="InterPro" id="IPR014967">
    <property type="entry name" value="Uncharacterised_YugN-like"/>
</dbReference>
<protein>
    <submittedName>
        <fullName evidence="1">YugN-like protein</fullName>
    </submittedName>
</protein>
<comment type="caution">
    <text evidence="1">The sequence shown here is derived from an EMBL/GenBank/DDBJ whole genome shotgun (WGS) entry which is preliminary data.</text>
</comment>